<evidence type="ECO:0000313" key="2">
    <source>
        <dbReference type="EMBL" id="GAA4034180.1"/>
    </source>
</evidence>
<keyword evidence="3" id="KW-1185">Reference proteome</keyword>
<name>A0ABP7U0N5_9SPHN</name>
<dbReference type="Proteomes" id="UP001424459">
    <property type="component" value="Unassembled WGS sequence"/>
</dbReference>
<dbReference type="EMBL" id="BAABBR010000001">
    <property type="protein sequence ID" value="GAA4034180.1"/>
    <property type="molecule type" value="Genomic_DNA"/>
</dbReference>
<comment type="caution">
    <text evidence="2">The sequence shown here is derived from an EMBL/GenBank/DDBJ whole genome shotgun (WGS) entry which is preliminary data.</text>
</comment>
<protein>
    <recommendedName>
        <fullName evidence="4">Secreted protein</fullName>
    </recommendedName>
</protein>
<organism evidence="2 3">
    <name type="scientific">Sphingomonas rosea</name>
    <dbReference type="NCBI Taxonomy" id="335605"/>
    <lineage>
        <taxon>Bacteria</taxon>
        <taxon>Pseudomonadati</taxon>
        <taxon>Pseudomonadota</taxon>
        <taxon>Alphaproteobacteria</taxon>
        <taxon>Sphingomonadales</taxon>
        <taxon>Sphingomonadaceae</taxon>
        <taxon>Sphingomonas</taxon>
    </lineage>
</organism>
<feature type="signal peptide" evidence="1">
    <location>
        <begin position="1"/>
        <end position="25"/>
    </location>
</feature>
<evidence type="ECO:0000313" key="3">
    <source>
        <dbReference type="Proteomes" id="UP001424459"/>
    </source>
</evidence>
<keyword evidence="1" id="KW-0732">Signal</keyword>
<dbReference type="RefSeq" id="WP_344696205.1">
    <property type="nucleotide sequence ID" value="NZ_BAABBR010000001.1"/>
</dbReference>
<feature type="chain" id="PRO_5046139360" description="Secreted protein" evidence="1">
    <location>
        <begin position="26"/>
        <end position="134"/>
    </location>
</feature>
<evidence type="ECO:0000256" key="1">
    <source>
        <dbReference type="SAM" id="SignalP"/>
    </source>
</evidence>
<sequence length="134" mass="14084">MKTRMFIALTALTGAGLAAALPAGAQQAQQRTREIIVYGNDPCPRATDDSVVVCARRPEKDRYRLPEALRPSGPPQLSQSWQVRSKQLATIGQTGPGTCSGVGPGGNIGCGLKEIQQGVAERNEQEAADTAPGQ</sequence>
<gene>
    <name evidence="2" type="ORF">GCM10022281_12850</name>
</gene>
<accession>A0ABP7U0N5</accession>
<reference evidence="3" key="1">
    <citation type="journal article" date="2019" name="Int. J. Syst. Evol. Microbiol.">
        <title>The Global Catalogue of Microorganisms (GCM) 10K type strain sequencing project: providing services to taxonomists for standard genome sequencing and annotation.</title>
        <authorList>
            <consortium name="The Broad Institute Genomics Platform"/>
            <consortium name="The Broad Institute Genome Sequencing Center for Infectious Disease"/>
            <person name="Wu L."/>
            <person name="Ma J."/>
        </authorList>
    </citation>
    <scope>NUCLEOTIDE SEQUENCE [LARGE SCALE GENOMIC DNA]</scope>
    <source>
        <strain evidence="3">JCM 17564</strain>
    </source>
</reference>
<proteinExistence type="predicted"/>
<evidence type="ECO:0008006" key="4">
    <source>
        <dbReference type="Google" id="ProtNLM"/>
    </source>
</evidence>